<dbReference type="PANTHER" id="PTHR44757">
    <property type="entry name" value="DIGUANYLATE CYCLASE DGCP"/>
    <property type="match status" value="1"/>
</dbReference>
<dbReference type="InterPro" id="IPR035965">
    <property type="entry name" value="PAS-like_dom_sf"/>
</dbReference>
<dbReference type="PROSITE" id="PS50113">
    <property type="entry name" value="PAC"/>
    <property type="match status" value="1"/>
</dbReference>
<dbReference type="InterPro" id="IPR013767">
    <property type="entry name" value="PAS_fold"/>
</dbReference>
<dbReference type="RefSeq" id="WP_135871551.1">
    <property type="nucleotide sequence ID" value="NZ_SRSC01000003.1"/>
</dbReference>
<sequence>MADSNAQNNELERQNQQLLDAYTQLDRAMAQYAELYDNAPVGYLSTDFDRRIVKTNLTCCSLLKRDRIVLQGMDFLDLVAKGDRSSLLECLERVRHRKGKLECEVRLLNGTPVLLAMEASAAHQECRMVLLDITKQKQAEEALRESERRFKSLVEVTSDWVWEVNEKGVYSYVSPKVYDLLGYGPEEVLGKTPFDLMSPHEAERLLMVFGDIVSRREPFHNLKNVNLRKDGKEVLLESSGVPIFDDDGNFCGFRGIDRDITDR</sequence>
<proteinExistence type="predicted"/>
<feature type="domain" description="PAS" evidence="2">
    <location>
        <begin position="146"/>
        <end position="216"/>
    </location>
</feature>
<dbReference type="Proteomes" id="UP000306416">
    <property type="component" value="Unassembled WGS sequence"/>
</dbReference>
<keyword evidence="5" id="KW-1185">Reference proteome</keyword>
<dbReference type="InterPro" id="IPR001610">
    <property type="entry name" value="PAC"/>
</dbReference>
<name>A0A4S1CE07_9BACT</name>
<evidence type="ECO:0000259" key="2">
    <source>
        <dbReference type="PROSITE" id="PS50112"/>
    </source>
</evidence>
<dbReference type="SMART" id="SM00086">
    <property type="entry name" value="PAC"/>
    <property type="match status" value="1"/>
</dbReference>
<dbReference type="PANTHER" id="PTHR44757:SF2">
    <property type="entry name" value="BIOFILM ARCHITECTURE MAINTENANCE PROTEIN MBAA"/>
    <property type="match status" value="1"/>
</dbReference>
<reference evidence="4 5" key="1">
    <citation type="submission" date="2019-04" db="EMBL/GenBank/DDBJ databases">
        <title>Geobacter oryzae sp. nov., ferric-reducing bacteria isolated from paddy soil.</title>
        <authorList>
            <person name="Xu Z."/>
            <person name="Masuda Y."/>
            <person name="Itoh H."/>
            <person name="Senoo K."/>
        </authorList>
    </citation>
    <scope>NUCLEOTIDE SEQUENCE [LARGE SCALE GENOMIC DNA]</scope>
    <source>
        <strain evidence="4 5">Red111</strain>
    </source>
</reference>
<comment type="caution">
    <text evidence="4">The sequence shown here is derived from an EMBL/GenBank/DDBJ whole genome shotgun (WGS) entry which is preliminary data.</text>
</comment>
<dbReference type="Pfam" id="PF00989">
    <property type="entry name" value="PAS"/>
    <property type="match status" value="1"/>
</dbReference>
<dbReference type="GO" id="GO:0006355">
    <property type="term" value="P:regulation of DNA-templated transcription"/>
    <property type="evidence" value="ECO:0007669"/>
    <property type="project" value="InterPro"/>
</dbReference>
<dbReference type="Gene3D" id="3.30.450.20">
    <property type="entry name" value="PAS domain"/>
    <property type="match status" value="2"/>
</dbReference>
<dbReference type="InterPro" id="IPR000014">
    <property type="entry name" value="PAS"/>
</dbReference>
<accession>A0A4S1CE07</accession>
<keyword evidence="1" id="KW-0175">Coiled coil</keyword>
<dbReference type="SMART" id="SM00091">
    <property type="entry name" value="PAS"/>
    <property type="match status" value="2"/>
</dbReference>
<dbReference type="SUPFAM" id="SSF55785">
    <property type="entry name" value="PYP-like sensor domain (PAS domain)"/>
    <property type="match status" value="2"/>
</dbReference>
<gene>
    <name evidence="4" type="ORF">E4633_15560</name>
</gene>
<evidence type="ECO:0000313" key="5">
    <source>
        <dbReference type="Proteomes" id="UP000306416"/>
    </source>
</evidence>
<dbReference type="Pfam" id="PF13426">
    <property type="entry name" value="PAS_9"/>
    <property type="match status" value="1"/>
</dbReference>
<dbReference type="EMBL" id="SRSC01000003">
    <property type="protein sequence ID" value="TGU71718.1"/>
    <property type="molecule type" value="Genomic_DNA"/>
</dbReference>
<evidence type="ECO:0000259" key="3">
    <source>
        <dbReference type="PROSITE" id="PS50113"/>
    </source>
</evidence>
<dbReference type="PROSITE" id="PS50112">
    <property type="entry name" value="PAS"/>
    <property type="match status" value="1"/>
</dbReference>
<feature type="domain" description="PAC" evidence="3">
    <location>
        <begin position="220"/>
        <end position="263"/>
    </location>
</feature>
<evidence type="ECO:0000256" key="1">
    <source>
        <dbReference type="SAM" id="Coils"/>
    </source>
</evidence>
<dbReference type="AlphaFoldDB" id="A0A4S1CE07"/>
<feature type="coiled-coil region" evidence="1">
    <location>
        <begin position="1"/>
        <end position="31"/>
    </location>
</feature>
<dbReference type="CDD" id="cd00130">
    <property type="entry name" value="PAS"/>
    <property type="match status" value="2"/>
</dbReference>
<protein>
    <submittedName>
        <fullName evidence="4">PAS domain S-box protein</fullName>
    </submittedName>
</protein>
<evidence type="ECO:0000313" key="4">
    <source>
        <dbReference type="EMBL" id="TGU71718.1"/>
    </source>
</evidence>
<organism evidence="4 5">
    <name type="scientific">Geomonas terrae</name>
    <dbReference type="NCBI Taxonomy" id="2562681"/>
    <lineage>
        <taxon>Bacteria</taxon>
        <taxon>Pseudomonadati</taxon>
        <taxon>Thermodesulfobacteriota</taxon>
        <taxon>Desulfuromonadia</taxon>
        <taxon>Geobacterales</taxon>
        <taxon>Geobacteraceae</taxon>
        <taxon>Geomonas</taxon>
    </lineage>
</organism>
<dbReference type="NCBIfam" id="TIGR00229">
    <property type="entry name" value="sensory_box"/>
    <property type="match status" value="2"/>
</dbReference>
<dbReference type="InterPro" id="IPR052155">
    <property type="entry name" value="Biofilm_reg_signaling"/>
</dbReference>
<dbReference type="InterPro" id="IPR000700">
    <property type="entry name" value="PAS-assoc_C"/>
</dbReference>